<feature type="transmembrane region" description="Helical" evidence="6">
    <location>
        <begin position="353"/>
        <end position="372"/>
    </location>
</feature>
<feature type="transmembrane region" description="Helical" evidence="6">
    <location>
        <begin position="235"/>
        <end position="258"/>
    </location>
</feature>
<feature type="domain" description="Major facilitator superfamily (MFS) profile" evidence="7">
    <location>
        <begin position="1"/>
        <end position="382"/>
    </location>
</feature>
<evidence type="ECO:0000256" key="1">
    <source>
        <dbReference type="ARBA" id="ARBA00004651"/>
    </source>
</evidence>
<dbReference type="EMBL" id="JAMKFE010000006">
    <property type="protein sequence ID" value="MCM5680405.1"/>
    <property type="molecule type" value="Genomic_DNA"/>
</dbReference>
<feature type="transmembrane region" description="Helical" evidence="6">
    <location>
        <begin position="36"/>
        <end position="58"/>
    </location>
</feature>
<dbReference type="PANTHER" id="PTHR43124">
    <property type="entry name" value="PURINE EFFLUX PUMP PBUE"/>
    <property type="match status" value="1"/>
</dbReference>
<evidence type="ECO:0000256" key="4">
    <source>
        <dbReference type="ARBA" id="ARBA00022989"/>
    </source>
</evidence>
<proteinExistence type="predicted"/>
<name>A0ABT0YNV0_9BURK</name>
<dbReference type="RefSeq" id="WP_251778879.1">
    <property type="nucleotide sequence ID" value="NZ_JAMKFE010000006.1"/>
</dbReference>
<accession>A0ABT0YNV0</accession>
<feature type="transmembrane region" description="Helical" evidence="6">
    <location>
        <begin position="270"/>
        <end position="287"/>
    </location>
</feature>
<dbReference type="InterPro" id="IPR011701">
    <property type="entry name" value="MFS"/>
</dbReference>
<evidence type="ECO:0000256" key="2">
    <source>
        <dbReference type="ARBA" id="ARBA00022475"/>
    </source>
</evidence>
<dbReference type="InterPro" id="IPR020846">
    <property type="entry name" value="MFS_dom"/>
</dbReference>
<keyword evidence="9" id="KW-1185">Reference proteome</keyword>
<keyword evidence="5 6" id="KW-0472">Membrane</keyword>
<keyword evidence="2" id="KW-1003">Cell membrane</keyword>
<evidence type="ECO:0000256" key="3">
    <source>
        <dbReference type="ARBA" id="ARBA00022692"/>
    </source>
</evidence>
<dbReference type="PANTHER" id="PTHR43124:SF3">
    <property type="entry name" value="CHLORAMPHENICOL EFFLUX PUMP RV0191"/>
    <property type="match status" value="1"/>
</dbReference>
<keyword evidence="4 6" id="KW-1133">Transmembrane helix</keyword>
<evidence type="ECO:0000313" key="9">
    <source>
        <dbReference type="Proteomes" id="UP001165541"/>
    </source>
</evidence>
<comment type="caution">
    <text evidence="8">The sequence shown here is derived from an EMBL/GenBank/DDBJ whole genome shotgun (WGS) entry which is preliminary data.</text>
</comment>
<organism evidence="8 9">
    <name type="scientific">Caldimonas mangrovi</name>
    <dbReference type="NCBI Taxonomy" id="2944811"/>
    <lineage>
        <taxon>Bacteria</taxon>
        <taxon>Pseudomonadati</taxon>
        <taxon>Pseudomonadota</taxon>
        <taxon>Betaproteobacteria</taxon>
        <taxon>Burkholderiales</taxon>
        <taxon>Sphaerotilaceae</taxon>
        <taxon>Caldimonas</taxon>
    </lineage>
</organism>
<feature type="transmembrane region" description="Helical" evidence="6">
    <location>
        <begin position="157"/>
        <end position="175"/>
    </location>
</feature>
<dbReference type="InterPro" id="IPR050189">
    <property type="entry name" value="MFS_Efflux_Transporters"/>
</dbReference>
<dbReference type="Proteomes" id="UP001165541">
    <property type="component" value="Unassembled WGS sequence"/>
</dbReference>
<feature type="transmembrane region" description="Helical" evidence="6">
    <location>
        <begin position="94"/>
        <end position="112"/>
    </location>
</feature>
<dbReference type="InterPro" id="IPR036259">
    <property type="entry name" value="MFS_trans_sf"/>
</dbReference>
<reference evidence="8" key="1">
    <citation type="submission" date="2022-05" db="EMBL/GenBank/DDBJ databases">
        <title>Schlegelella sp. nov., isolated from mangrove soil.</title>
        <authorList>
            <person name="Liu Y."/>
            <person name="Ge X."/>
            <person name="Liu W."/>
        </authorList>
    </citation>
    <scope>NUCLEOTIDE SEQUENCE</scope>
    <source>
        <strain evidence="8">S2-27</strain>
    </source>
</reference>
<protein>
    <submittedName>
        <fullName evidence="8">MFS transporter</fullName>
    </submittedName>
</protein>
<gene>
    <name evidence="8" type="ORF">M8A51_12780</name>
</gene>
<dbReference type="Pfam" id="PF07690">
    <property type="entry name" value="MFS_1"/>
    <property type="match status" value="1"/>
</dbReference>
<dbReference type="Gene3D" id="1.20.1250.20">
    <property type="entry name" value="MFS general substrate transporter like domains"/>
    <property type="match status" value="2"/>
</dbReference>
<evidence type="ECO:0000256" key="6">
    <source>
        <dbReference type="SAM" id="Phobius"/>
    </source>
</evidence>
<feature type="transmembrane region" description="Helical" evidence="6">
    <location>
        <begin position="70"/>
        <end position="88"/>
    </location>
</feature>
<feature type="transmembrane region" description="Helical" evidence="6">
    <location>
        <begin position="132"/>
        <end position="151"/>
    </location>
</feature>
<evidence type="ECO:0000259" key="7">
    <source>
        <dbReference type="PROSITE" id="PS50850"/>
    </source>
</evidence>
<evidence type="ECO:0000313" key="8">
    <source>
        <dbReference type="EMBL" id="MCM5680405.1"/>
    </source>
</evidence>
<dbReference type="PROSITE" id="PS50850">
    <property type="entry name" value="MFS"/>
    <property type="match status" value="1"/>
</dbReference>
<keyword evidence="3 6" id="KW-0812">Transmembrane</keyword>
<dbReference type="SUPFAM" id="SSF103473">
    <property type="entry name" value="MFS general substrate transporter"/>
    <property type="match status" value="1"/>
</dbReference>
<sequence>MPRPLVALIGGQVCLHACMAGTRMAAPLLALDQGHSAWSVGVLLALFAVAPVALSLPAGRLADRHGYHRPVAIGVALSFTGACIAWAFQHYAALCVAALLTGGGTSFALVAIQRTAGRSARDATQLKRIFSWLALGPAFSNFMGPFVSGVLIDLAGFRAAFAFLALLPLATLWWARQVPREAPRTGMNGDASVLSALDLLGFAPLRRLLIVNWTLSTCWDVHTFVVPVLGHERGLSASAIGSILGAFSIAATAVRLVIPVVAHRVQEWRVLLAAMSSTALLFVVYPFTQQALTMGLCSVLLGAALGSVQPMVMSALHQVTPPHRHGQALGLRMMAINVSSTAMPLLFGAAGSLVGAAFLFWAAGSLVVAGSWQVRSIRRDLEALLSPADAAPPD</sequence>
<evidence type="ECO:0000256" key="5">
    <source>
        <dbReference type="ARBA" id="ARBA00023136"/>
    </source>
</evidence>
<comment type="subcellular location">
    <subcellularLocation>
        <location evidence="1">Cell membrane</location>
        <topology evidence="1">Multi-pass membrane protein</topology>
    </subcellularLocation>
</comment>